<dbReference type="Proteomes" id="UP000290572">
    <property type="component" value="Unassembled WGS sequence"/>
</dbReference>
<sequence>MQKEQLADGGPTLRPKGAVALLHRKGKPRPTLDRQKYLSRWMEGLSLLPKGAAALLHQEGESPLRRRIGWRAPTATEGSHGSAALGGRAPSAAEYAA</sequence>
<dbReference type="AlphaFoldDB" id="A0A498P4F7"/>
<evidence type="ECO:0000313" key="2">
    <source>
        <dbReference type="EMBL" id="RXN39560.1"/>
    </source>
</evidence>
<organism evidence="2 3">
    <name type="scientific">Labeo rohita</name>
    <name type="common">Indian major carp</name>
    <name type="synonym">Cyprinus rohita</name>
    <dbReference type="NCBI Taxonomy" id="84645"/>
    <lineage>
        <taxon>Eukaryota</taxon>
        <taxon>Metazoa</taxon>
        <taxon>Chordata</taxon>
        <taxon>Craniata</taxon>
        <taxon>Vertebrata</taxon>
        <taxon>Euteleostomi</taxon>
        <taxon>Actinopterygii</taxon>
        <taxon>Neopterygii</taxon>
        <taxon>Teleostei</taxon>
        <taxon>Ostariophysi</taxon>
        <taxon>Cypriniformes</taxon>
        <taxon>Cyprinidae</taxon>
        <taxon>Labeoninae</taxon>
        <taxon>Labeonini</taxon>
        <taxon>Labeo</taxon>
    </lineage>
</organism>
<name>A0A498P4F7_LABRO</name>
<evidence type="ECO:0000256" key="1">
    <source>
        <dbReference type="SAM" id="MobiDB-lite"/>
    </source>
</evidence>
<reference evidence="2 3" key="1">
    <citation type="submission" date="2018-03" db="EMBL/GenBank/DDBJ databases">
        <title>Draft genome sequence of Rohu Carp (Labeo rohita).</title>
        <authorList>
            <person name="Das P."/>
            <person name="Kushwaha B."/>
            <person name="Joshi C.G."/>
            <person name="Kumar D."/>
            <person name="Nagpure N.S."/>
            <person name="Sahoo L."/>
            <person name="Das S.P."/>
            <person name="Bit A."/>
            <person name="Patnaik S."/>
            <person name="Meher P.K."/>
            <person name="Jayasankar P."/>
            <person name="Koringa P.G."/>
            <person name="Patel N.V."/>
            <person name="Hinsu A.T."/>
            <person name="Kumar R."/>
            <person name="Pandey M."/>
            <person name="Agarwal S."/>
            <person name="Srivastava S."/>
            <person name="Singh M."/>
            <person name="Iquebal M.A."/>
            <person name="Jaiswal S."/>
            <person name="Angadi U.B."/>
            <person name="Kumar N."/>
            <person name="Raza M."/>
            <person name="Shah T.M."/>
            <person name="Rai A."/>
            <person name="Jena J.K."/>
        </authorList>
    </citation>
    <scope>NUCLEOTIDE SEQUENCE [LARGE SCALE GENOMIC DNA]</scope>
    <source>
        <strain evidence="2">DASCIFA01</strain>
        <tissue evidence="2">Testis</tissue>
    </source>
</reference>
<proteinExistence type="predicted"/>
<comment type="caution">
    <text evidence="2">The sequence shown here is derived from an EMBL/GenBank/DDBJ whole genome shotgun (WGS) entry which is preliminary data.</text>
</comment>
<feature type="region of interest" description="Disordered" evidence="1">
    <location>
        <begin position="71"/>
        <end position="97"/>
    </location>
</feature>
<protein>
    <submittedName>
        <fullName evidence="2">Uncharacterized protein</fullName>
    </submittedName>
</protein>
<evidence type="ECO:0000313" key="3">
    <source>
        <dbReference type="Proteomes" id="UP000290572"/>
    </source>
</evidence>
<dbReference type="EMBL" id="QBIY01000567">
    <property type="protein sequence ID" value="RXN39560.1"/>
    <property type="molecule type" value="Genomic_DNA"/>
</dbReference>
<accession>A0A498P4F7</accession>
<keyword evidence="3" id="KW-1185">Reference proteome</keyword>
<gene>
    <name evidence="2" type="ORF">ROHU_000081</name>
</gene>